<feature type="region of interest" description="Disordered" evidence="1">
    <location>
        <begin position="309"/>
        <end position="448"/>
    </location>
</feature>
<evidence type="ECO:0000256" key="1">
    <source>
        <dbReference type="SAM" id="MobiDB-lite"/>
    </source>
</evidence>
<keyword evidence="3" id="KW-1185">Reference proteome</keyword>
<accession>A0AAV7X3E6</accession>
<feature type="compositionally biased region" description="Basic residues" evidence="1">
    <location>
        <begin position="370"/>
        <end position="403"/>
    </location>
</feature>
<gene>
    <name evidence="2" type="ORF">ONE63_003569</name>
</gene>
<evidence type="ECO:0000313" key="2">
    <source>
        <dbReference type="EMBL" id="KAJ1520438.1"/>
    </source>
</evidence>
<name>A0AAV7X3E6_9NEOP</name>
<comment type="caution">
    <text evidence="2">The sequence shown here is derived from an EMBL/GenBank/DDBJ whole genome shotgun (WGS) entry which is preliminary data.</text>
</comment>
<feature type="compositionally biased region" description="Polar residues" evidence="1">
    <location>
        <begin position="337"/>
        <end position="348"/>
    </location>
</feature>
<dbReference type="EMBL" id="JAPTSV010000014">
    <property type="protein sequence ID" value="KAJ1520438.1"/>
    <property type="molecule type" value="Genomic_DNA"/>
</dbReference>
<evidence type="ECO:0000313" key="3">
    <source>
        <dbReference type="Proteomes" id="UP001075354"/>
    </source>
</evidence>
<protein>
    <submittedName>
        <fullName evidence="2">Uncharacterized protein</fullName>
    </submittedName>
</protein>
<sequence>MRQCATVSIRRSCCDVINSVEELQPCGCRHKRLDPGQFGHDADPPELGAGSEFAPNQHSVYPASGFFLRLRALIERTIGVNIPPGTWATRVWNGRHAGELNPVTALCSRFNHPEEVPNFGNGLGVDGMLLLRPIEWGLSAGHVTADFTLELAADNVLGVAGMFTHLGTVQFEKRIKEKHGAPWQWLTHAATSLQTCCRWLAALIGNRQDVTIHEAHNSLAGPGGFVIVAIRVHIQNAPFIEGTGYLPPLMVRTFTHRDMSVCMPALQDPGLLPVMAFILKAKSGPQPTFVPLARAPADQHRQRFAENVPVANSCGRDNYGNAQAGHISRKDQHVAIASSSKNAPQGSTSRQRSKCKGSGRSSSGGSRGAKSPRKKKPRKQPKARSRSKSRGSSGRRKGSRSPGKRSSSRDQRPRSRTPEAQTRRRSQTPGPKARSRSKSPAKRSGRRLISEPVMLMHCGSCIDPKCVHLLAIRPTLYFL</sequence>
<feature type="compositionally biased region" description="Basic and acidic residues" evidence="1">
    <location>
        <begin position="407"/>
        <end position="417"/>
    </location>
</feature>
<feature type="compositionally biased region" description="Basic residues" evidence="1">
    <location>
        <begin position="433"/>
        <end position="446"/>
    </location>
</feature>
<reference evidence="2" key="1">
    <citation type="submission" date="2022-12" db="EMBL/GenBank/DDBJ databases">
        <title>Chromosome-level genome assembly of the bean flower thrips Megalurothrips usitatus.</title>
        <authorList>
            <person name="Ma L."/>
            <person name="Liu Q."/>
            <person name="Li H."/>
            <person name="Cai W."/>
        </authorList>
    </citation>
    <scope>NUCLEOTIDE SEQUENCE</scope>
    <source>
        <strain evidence="2">Cailab_2022a</strain>
    </source>
</reference>
<organism evidence="2 3">
    <name type="scientific">Megalurothrips usitatus</name>
    <name type="common">bean blossom thrips</name>
    <dbReference type="NCBI Taxonomy" id="439358"/>
    <lineage>
        <taxon>Eukaryota</taxon>
        <taxon>Metazoa</taxon>
        <taxon>Ecdysozoa</taxon>
        <taxon>Arthropoda</taxon>
        <taxon>Hexapoda</taxon>
        <taxon>Insecta</taxon>
        <taxon>Pterygota</taxon>
        <taxon>Neoptera</taxon>
        <taxon>Paraneoptera</taxon>
        <taxon>Thysanoptera</taxon>
        <taxon>Terebrantia</taxon>
        <taxon>Thripoidea</taxon>
        <taxon>Thripidae</taxon>
        <taxon>Megalurothrips</taxon>
    </lineage>
</organism>
<dbReference type="AlphaFoldDB" id="A0AAV7X3E6"/>
<proteinExistence type="predicted"/>
<dbReference type="Proteomes" id="UP001075354">
    <property type="component" value="Chromosome 14"/>
</dbReference>